<dbReference type="InterPro" id="IPR023606">
    <property type="entry name" value="CoA-Trfase_III_dom_1_sf"/>
</dbReference>
<dbReference type="Proteomes" id="UP000325122">
    <property type="component" value="Unassembled WGS sequence"/>
</dbReference>
<organism evidence="1 2">
    <name type="scientific">Alkalicaulis satelles</name>
    <dbReference type="NCBI Taxonomy" id="2609175"/>
    <lineage>
        <taxon>Bacteria</taxon>
        <taxon>Pseudomonadati</taxon>
        <taxon>Pseudomonadota</taxon>
        <taxon>Alphaproteobacteria</taxon>
        <taxon>Maricaulales</taxon>
        <taxon>Maricaulaceae</taxon>
        <taxon>Alkalicaulis</taxon>
    </lineage>
</organism>
<dbReference type="GO" id="GO:0016740">
    <property type="term" value="F:transferase activity"/>
    <property type="evidence" value="ECO:0007669"/>
    <property type="project" value="UniProtKB-KW"/>
</dbReference>
<dbReference type="InterPro" id="IPR050509">
    <property type="entry name" value="CoA-transferase_III"/>
</dbReference>
<dbReference type="PANTHER" id="PTHR48228">
    <property type="entry name" value="SUCCINYL-COA--D-CITRAMALATE COA-TRANSFERASE"/>
    <property type="match status" value="1"/>
</dbReference>
<dbReference type="PANTHER" id="PTHR48228:SF5">
    <property type="entry name" value="ALPHA-METHYLACYL-COA RACEMASE"/>
    <property type="match status" value="1"/>
</dbReference>
<dbReference type="InterPro" id="IPR044855">
    <property type="entry name" value="CoA-Trfase_III_dom3_sf"/>
</dbReference>
<dbReference type="Gene3D" id="3.30.1540.10">
    <property type="entry name" value="formyl-coa transferase, domain 3"/>
    <property type="match status" value="1"/>
</dbReference>
<dbReference type="SUPFAM" id="SSF89796">
    <property type="entry name" value="CoA-transferase family III (CaiB/BaiF)"/>
    <property type="match status" value="1"/>
</dbReference>
<evidence type="ECO:0000313" key="1">
    <source>
        <dbReference type="EMBL" id="KAA5804709.1"/>
    </source>
</evidence>
<keyword evidence="2" id="KW-1185">Reference proteome</keyword>
<dbReference type="Gene3D" id="3.40.50.10540">
    <property type="entry name" value="Crotonobetainyl-coa:carnitine coa-transferase, domain 1"/>
    <property type="match status" value="1"/>
</dbReference>
<name>A0A5M6ZIU8_9PROT</name>
<proteinExistence type="predicted"/>
<reference evidence="1 2" key="1">
    <citation type="submission" date="2019-09" db="EMBL/GenBank/DDBJ databases">
        <authorList>
            <person name="Kevbrin V."/>
            <person name="Grouzdev D.S."/>
        </authorList>
    </citation>
    <scope>NUCLEOTIDE SEQUENCE [LARGE SCALE GENOMIC DNA]</scope>
    <source>
        <strain evidence="1 2">G-192</strain>
    </source>
</reference>
<protein>
    <submittedName>
        <fullName evidence="1">CoA transferase</fullName>
    </submittedName>
</protein>
<dbReference type="RefSeq" id="WP_150021740.1">
    <property type="nucleotide sequence ID" value="NZ_VWOJ01000001.1"/>
</dbReference>
<dbReference type="Pfam" id="PF02515">
    <property type="entry name" value="CoA_transf_3"/>
    <property type="match status" value="1"/>
</dbReference>
<dbReference type="AlphaFoldDB" id="A0A5M6ZIU8"/>
<dbReference type="InterPro" id="IPR003673">
    <property type="entry name" value="CoA-Trfase_fam_III"/>
</dbReference>
<evidence type="ECO:0000313" key="2">
    <source>
        <dbReference type="Proteomes" id="UP000325122"/>
    </source>
</evidence>
<dbReference type="EMBL" id="VWOJ01000001">
    <property type="protein sequence ID" value="KAA5804709.1"/>
    <property type="molecule type" value="Genomic_DNA"/>
</dbReference>
<accession>A0A5M6ZIU8</accession>
<keyword evidence="1" id="KW-0808">Transferase</keyword>
<sequence>MSRQNKAQGPLHDVKVVEFVGLGPAPFCAMLLSDLGAQVIRIDRPGAGGGGAAEVLARGRKSAAFNLKNKDAVAACVKLIKSADILLEGYRPGVMERLGLGPDVCLKANPGLVYGRMTGWGQHGPLAHTAGHDLNYIALTGALDAIGPKDKPVPPVNVVGDFGGGSMYLAVGVLAALHHARASGEGQVVDAAIVDGTAHLMAAVHQLAAMGLWNAPRGENLLDGGAPFYDTYPCADGKFVSVAPLEPEFYTLLMDRLGLKDHPAAAAQYDGAQWPALRQALADVFASRPRDHWTALLEGADACFAPVLDIREAPHHPHMQARGVFTEVDGVMQAAPAPRFSRTPGAIQGPAPRPGEHTREVLADWGFGADEIAALEAGGALGPRS</sequence>
<gene>
    <name evidence="1" type="ORF">F1654_01520</name>
</gene>
<comment type="caution">
    <text evidence="1">The sequence shown here is derived from an EMBL/GenBank/DDBJ whole genome shotgun (WGS) entry which is preliminary data.</text>
</comment>